<organism evidence="10">
    <name type="scientific">Mycoplasmopsis pulmonis (strain UAB CTIP)</name>
    <name type="common">Mycoplasma pulmonis</name>
    <dbReference type="NCBI Taxonomy" id="272635"/>
    <lineage>
        <taxon>Bacteria</taxon>
        <taxon>Bacillati</taxon>
        <taxon>Mycoplasmatota</taxon>
        <taxon>Mycoplasmoidales</taxon>
        <taxon>Metamycoplasmataceae</taxon>
        <taxon>Mycoplasmopsis</taxon>
    </lineage>
</organism>
<dbReference type="InterPro" id="IPR035906">
    <property type="entry name" value="MetI-like_sf"/>
</dbReference>
<protein>
    <submittedName>
        <fullName evidence="9">OLIGOPEPTIDE ABC TRANSPORTER PERMEASE PROTEIN</fullName>
    </submittedName>
</protein>
<gene>
    <name evidence="9" type="ordered locus">MYPU_2830</name>
</gene>
<dbReference type="PANTHER" id="PTHR30465:SF0">
    <property type="entry name" value="OLIGOPEPTIDE TRANSPORT SYSTEM PERMEASE PROTEIN APPB"/>
    <property type="match status" value="1"/>
</dbReference>
<evidence type="ECO:0000256" key="7">
    <source>
        <dbReference type="RuleBase" id="RU363032"/>
    </source>
</evidence>
<keyword evidence="3" id="KW-1003">Cell membrane</keyword>
<feature type="transmembrane region" description="Helical" evidence="7">
    <location>
        <begin position="138"/>
        <end position="163"/>
    </location>
</feature>
<dbReference type="SUPFAM" id="SSF161098">
    <property type="entry name" value="MetI-like"/>
    <property type="match status" value="1"/>
</dbReference>
<dbReference type="KEGG" id="mpu:MYPU_2830"/>
<dbReference type="Proteomes" id="UP000000528">
    <property type="component" value="Chromosome"/>
</dbReference>
<feature type="domain" description="ABC transmembrane type-1" evidence="8">
    <location>
        <begin position="99"/>
        <end position="311"/>
    </location>
</feature>
<feature type="transmembrane region" description="Helical" evidence="7">
    <location>
        <begin position="101"/>
        <end position="126"/>
    </location>
</feature>
<keyword evidence="10" id="KW-1185">Reference proteome</keyword>
<feature type="transmembrane region" description="Helical" evidence="7">
    <location>
        <begin position="183"/>
        <end position="205"/>
    </location>
</feature>
<dbReference type="Gene3D" id="1.10.3720.10">
    <property type="entry name" value="MetI-like"/>
    <property type="match status" value="1"/>
</dbReference>
<keyword evidence="6 7" id="KW-0472">Membrane</keyword>
<feature type="transmembrane region" description="Helical" evidence="7">
    <location>
        <begin position="243"/>
        <end position="267"/>
    </location>
</feature>
<accession>Q98QS8</accession>
<dbReference type="CDD" id="cd06261">
    <property type="entry name" value="TM_PBP2"/>
    <property type="match status" value="1"/>
</dbReference>
<evidence type="ECO:0000256" key="6">
    <source>
        <dbReference type="ARBA" id="ARBA00023136"/>
    </source>
</evidence>
<comment type="similarity">
    <text evidence="7">Belongs to the binding-protein-dependent transport system permease family.</text>
</comment>
<evidence type="ECO:0000313" key="10">
    <source>
        <dbReference type="Proteomes" id="UP000000528"/>
    </source>
</evidence>
<dbReference type="GO" id="GO:0055085">
    <property type="term" value="P:transmembrane transport"/>
    <property type="evidence" value="ECO:0007669"/>
    <property type="project" value="InterPro"/>
</dbReference>
<name>Q98QS8_MYCPU</name>
<dbReference type="BioCyc" id="MPUL272635:G1GT6-284-MONOMER"/>
<keyword evidence="2 7" id="KW-0813">Transport</keyword>
<evidence type="ECO:0000256" key="5">
    <source>
        <dbReference type="ARBA" id="ARBA00022989"/>
    </source>
</evidence>
<keyword evidence="4 7" id="KW-0812">Transmembrane</keyword>
<dbReference type="PANTHER" id="PTHR30465">
    <property type="entry name" value="INNER MEMBRANE ABC TRANSPORTER"/>
    <property type="match status" value="1"/>
</dbReference>
<dbReference type="eggNOG" id="COG0601">
    <property type="taxonomic scope" value="Bacteria"/>
</dbReference>
<reference evidence="9 10" key="1">
    <citation type="journal article" date="2001" name="Nucleic Acids Res.">
        <title>The complete genome sequence of the murine respiratory pathogen Mycoplasma pulmonis.</title>
        <authorList>
            <person name="Chambaud I."/>
            <person name="Heilig R."/>
            <person name="Ferris S."/>
            <person name="Barbe V."/>
            <person name="Samson D."/>
            <person name="Galisson F."/>
            <person name="Moszer I."/>
            <person name="Dybvig K."/>
            <person name="Wroblewski H."/>
            <person name="Viari A."/>
            <person name="Rocha E.P.C."/>
            <person name="Blanchard A."/>
        </authorList>
    </citation>
    <scope>NUCLEOTIDE SEQUENCE [LARGE SCALE GENOMIC DNA]</scope>
    <source>
        <strain evidence="9 10">UAB CTIP</strain>
    </source>
</reference>
<dbReference type="InterPro" id="IPR000515">
    <property type="entry name" value="MetI-like"/>
</dbReference>
<dbReference type="Pfam" id="PF00528">
    <property type="entry name" value="BPD_transp_1"/>
    <property type="match status" value="1"/>
</dbReference>
<dbReference type="PROSITE" id="PS50928">
    <property type="entry name" value="ABC_TM1"/>
    <property type="match status" value="1"/>
</dbReference>
<keyword evidence="5 7" id="KW-1133">Transmembrane helix</keyword>
<dbReference type="HOGENOM" id="CLU_036879_1_2_14"/>
<feature type="transmembrane region" description="Helical" evidence="7">
    <location>
        <begin position="9"/>
        <end position="26"/>
    </location>
</feature>
<dbReference type="RefSeq" id="WP_010925087.1">
    <property type="nucleotide sequence ID" value="NC_002771.1"/>
</dbReference>
<evidence type="ECO:0000256" key="4">
    <source>
        <dbReference type="ARBA" id="ARBA00022692"/>
    </source>
</evidence>
<evidence type="ECO:0000313" key="9">
    <source>
        <dbReference type="EMBL" id="CAC13456.1"/>
    </source>
</evidence>
<proteinExistence type="inferred from homology"/>
<comment type="subcellular location">
    <subcellularLocation>
        <location evidence="1 7">Cell membrane</location>
        <topology evidence="1 7">Multi-pass membrane protein</topology>
    </subcellularLocation>
</comment>
<dbReference type="EMBL" id="AL445564">
    <property type="protein sequence ID" value="CAC13456.1"/>
    <property type="molecule type" value="Genomic_DNA"/>
</dbReference>
<evidence type="ECO:0000256" key="2">
    <source>
        <dbReference type="ARBA" id="ARBA00022448"/>
    </source>
</evidence>
<evidence type="ECO:0000256" key="1">
    <source>
        <dbReference type="ARBA" id="ARBA00004651"/>
    </source>
</evidence>
<dbReference type="AlphaFoldDB" id="Q98QS8"/>
<feature type="transmembrane region" description="Helical" evidence="7">
    <location>
        <begin position="287"/>
        <end position="313"/>
    </location>
</feature>
<evidence type="ECO:0000256" key="3">
    <source>
        <dbReference type="ARBA" id="ARBA00022475"/>
    </source>
</evidence>
<sequence length="352" mass="39807">MISYLSKRLGLFIFTFFIILFVVYVFQASFGNIPFSQGIQEPPRGSDELQRLNSQLKLHGFDKPVIVRFFTWFFNLLKGDFGISYVSKIELPKDVFSRLKWSIFISLPAFIFSVIIGVSLGTLAAYKRASAIDTSINAFSTFFSAVPSFVLAPFIIIFFAKVFNLPWSFREVDAETGITFAETIRSSIAPIFVFTITNISGYVIISRNQIVQVLTSNQVLIAKSKGLTTFQIFRKHVLRNASLPLAAAIIPSYLFILSGSIVLESLFNIPGNAQNILDATKKGEINVIMFNVVFFTGLSMLTQILVDIIFVILDPRIKIYSSSRWNLKKRIQSFITRKNILVQLQRRANGRK</sequence>
<evidence type="ECO:0000259" key="8">
    <source>
        <dbReference type="PROSITE" id="PS50928"/>
    </source>
</evidence>
<dbReference type="GO" id="GO:0005886">
    <property type="term" value="C:plasma membrane"/>
    <property type="evidence" value="ECO:0007669"/>
    <property type="project" value="UniProtKB-SubCell"/>
</dbReference>
<dbReference type="STRING" id="272635.gene:17576873"/>
<dbReference type="PIR" id="C90547">
    <property type="entry name" value="C90547"/>
</dbReference>